<dbReference type="PANTHER" id="PTHR31973:SF191">
    <property type="entry name" value="OS05G0489400 PROTEIN"/>
    <property type="match status" value="1"/>
</dbReference>
<evidence type="ECO:0000256" key="3">
    <source>
        <dbReference type="ARBA" id="ARBA00022833"/>
    </source>
</evidence>
<evidence type="ECO:0000256" key="4">
    <source>
        <dbReference type="PROSITE-ProRule" id="PRU00325"/>
    </source>
</evidence>
<evidence type="ECO:0000259" key="6">
    <source>
        <dbReference type="PROSITE" id="PS50966"/>
    </source>
</evidence>
<accession>A0AAW2MF92</accession>
<protein>
    <recommendedName>
        <fullName evidence="6">SWIM-type domain-containing protein</fullName>
    </recommendedName>
</protein>
<dbReference type="GO" id="GO:0008270">
    <property type="term" value="F:zinc ion binding"/>
    <property type="evidence" value="ECO:0007669"/>
    <property type="project" value="UniProtKB-KW"/>
</dbReference>
<reference evidence="7" key="1">
    <citation type="submission" date="2020-06" db="EMBL/GenBank/DDBJ databases">
        <authorList>
            <person name="Li T."/>
            <person name="Hu X."/>
            <person name="Zhang T."/>
            <person name="Song X."/>
            <person name="Zhang H."/>
            <person name="Dai N."/>
            <person name="Sheng W."/>
            <person name="Hou X."/>
            <person name="Wei L."/>
        </authorList>
    </citation>
    <scope>NUCLEOTIDE SEQUENCE</scope>
    <source>
        <strain evidence="7">G02</strain>
        <tissue evidence="7">Leaf</tissue>
    </source>
</reference>
<feature type="region of interest" description="Disordered" evidence="5">
    <location>
        <begin position="524"/>
        <end position="559"/>
    </location>
</feature>
<dbReference type="AlphaFoldDB" id="A0AAW2MF92"/>
<dbReference type="EMBL" id="JACGWJ010000022">
    <property type="protein sequence ID" value="KAL0329196.1"/>
    <property type="molecule type" value="Genomic_DNA"/>
</dbReference>
<dbReference type="SMART" id="SM00575">
    <property type="entry name" value="ZnF_PMZ"/>
    <property type="match status" value="1"/>
</dbReference>
<dbReference type="PANTHER" id="PTHR31973">
    <property type="entry name" value="POLYPROTEIN, PUTATIVE-RELATED"/>
    <property type="match status" value="1"/>
</dbReference>
<comment type="caution">
    <text evidence="7">The sequence shown here is derived from an EMBL/GenBank/DDBJ whole genome shotgun (WGS) entry which is preliminary data.</text>
</comment>
<gene>
    <name evidence="7" type="ORF">Sradi_4906300</name>
</gene>
<dbReference type="Pfam" id="PF03108">
    <property type="entry name" value="DBD_Tnp_Mut"/>
    <property type="match status" value="1"/>
</dbReference>
<evidence type="ECO:0000256" key="2">
    <source>
        <dbReference type="ARBA" id="ARBA00022771"/>
    </source>
</evidence>
<proteinExistence type="predicted"/>
<feature type="region of interest" description="Disordered" evidence="5">
    <location>
        <begin position="580"/>
        <end position="599"/>
    </location>
</feature>
<dbReference type="InterPro" id="IPR007527">
    <property type="entry name" value="Znf_SWIM"/>
</dbReference>
<dbReference type="Pfam" id="PF04434">
    <property type="entry name" value="SWIM"/>
    <property type="match status" value="1"/>
</dbReference>
<name>A0AAW2MF92_SESRA</name>
<keyword evidence="2 4" id="KW-0863">Zinc-finger</keyword>
<reference evidence="7" key="2">
    <citation type="journal article" date="2024" name="Plant">
        <title>Genomic evolution and insights into agronomic trait innovations of Sesamum species.</title>
        <authorList>
            <person name="Miao H."/>
            <person name="Wang L."/>
            <person name="Qu L."/>
            <person name="Liu H."/>
            <person name="Sun Y."/>
            <person name="Le M."/>
            <person name="Wang Q."/>
            <person name="Wei S."/>
            <person name="Zheng Y."/>
            <person name="Lin W."/>
            <person name="Duan Y."/>
            <person name="Cao H."/>
            <person name="Xiong S."/>
            <person name="Wang X."/>
            <person name="Wei L."/>
            <person name="Li C."/>
            <person name="Ma Q."/>
            <person name="Ju M."/>
            <person name="Zhao R."/>
            <person name="Li G."/>
            <person name="Mu C."/>
            <person name="Tian Q."/>
            <person name="Mei H."/>
            <person name="Zhang T."/>
            <person name="Gao T."/>
            <person name="Zhang H."/>
        </authorList>
    </citation>
    <scope>NUCLEOTIDE SEQUENCE</scope>
    <source>
        <strain evidence="7">G02</strain>
    </source>
</reference>
<feature type="region of interest" description="Disordered" evidence="5">
    <location>
        <begin position="1"/>
        <end position="83"/>
    </location>
</feature>
<evidence type="ECO:0000256" key="5">
    <source>
        <dbReference type="SAM" id="MobiDB-lite"/>
    </source>
</evidence>
<evidence type="ECO:0000313" key="7">
    <source>
        <dbReference type="EMBL" id="KAL0329196.1"/>
    </source>
</evidence>
<feature type="domain" description="SWIM-type" evidence="6">
    <location>
        <begin position="327"/>
        <end position="361"/>
    </location>
</feature>
<dbReference type="InterPro" id="IPR006564">
    <property type="entry name" value="Znf_PMZ"/>
</dbReference>
<evidence type="ECO:0000256" key="1">
    <source>
        <dbReference type="ARBA" id="ARBA00022723"/>
    </source>
</evidence>
<feature type="compositionally biased region" description="Polar residues" evidence="5">
    <location>
        <begin position="525"/>
        <end position="541"/>
    </location>
</feature>
<feature type="compositionally biased region" description="Basic and acidic residues" evidence="5">
    <location>
        <begin position="11"/>
        <end position="31"/>
    </location>
</feature>
<keyword evidence="1" id="KW-0479">Metal-binding</keyword>
<organism evidence="7">
    <name type="scientific">Sesamum radiatum</name>
    <name type="common">Black benniseed</name>
    <dbReference type="NCBI Taxonomy" id="300843"/>
    <lineage>
        <taxon>Eukaryota</taxon>
        <taxon>Viridiplantae</taxon>
        <taxon>Streptophyta</taxon>
        <taxon>Embryophyta</taxon>
        <taxon>Tracheophyta</taxon>
        <taxon>Spermatophyta</taxon>
        <taxon>Magnoliopsida</taxon>
        <taxon>eudicotyledons</taxon>
        <taxon>Gunneridae</taxon>
        <taxon>Pentapetalae</taxon>
        <taxon>asterids</taxon>
        <taxon>lamiids</taxon>
        <taxon>Lamiales</taxon>
        <taxon>Pedaliaceae</taxon>
        <taxon>Sesamum</taxon>
    </lineage>
</organism>
<dbReference type="InterPro" id="IPR004332">
    <property type="entry name" value="Transposase_MuDR"/>
</dbReference>
<keyword evidence="3" id="KW-0862">Zinc</keyword>
<sequence>MKTMVIGDSEDCLHGDYDLGREEVDAENNRIDEDDDLFNNHVDGEESEEARGGDEEGSEEDLSDNSKGFSDSDNFDSDKASDYENGPKYPSFNSIDTYNPQFQLGMLFSSKKEFKTVVQSLAVRTRRNIKFAKNDKRRVYAKCAEEGCDLLPAFESVLPLVENRFCVRHLHGNMKRAGFTGLAYKKALWMAARATTTAEFDVMMKHICKLNIKLGEWMNDKPPSQWSRSHFNPYPKCDILLNNLCESFNASILEAREKQIYSMLEWIREFLMTRLQQSRDRAASRWKGKICPRIKKILQKNGDKGSSDCIPIKANDIHYEISCFDGSRCAVDLQRHTCSCRRWDLSGIPCKHAMSSINSQRLDAEDFIPECYSVATYLRVYQPCIMPVNGPEKWQHTDLPPLLPPNIARGVGRPTRARRLEPNEVPLKHKGIKGKKKPVKLKRQQGTVKCKFCGDEGHNKKGCQKRKDAEVAEIERAVLEKTIIPTRSSTQITLQPGKKPKAIPTIEGQDITLRISTRLKATVSGEENATTSRLATKSSTPVFKPPRPATRSSTPVPIPAPSPTVPSLVLRPPVPFAPGHPTVPISMTTQRNKPLPPPFKIFQKGGKKYVTMNNLTAAMNVRRAENISKGQSSKKV</sequence>
<dbReference type="PROSITE" id="PS50966">
    <property type="entry name" value="ZF_SWIM"/>
    <property type="match status" value="1"/>
</dbReference>